<dbReference type="AlphaFoldDB" id="A0A4U5QC75"/>
<dbReference type="EMBL" id="RCHU01000306">
    <property type="protein sequence ID" value="TKS08004.1"/>
    <property type="molecule type" value="Genomic_DNA"/>
</dbReference>
<protein>
    <submittedName>
        <fullName evidence="1">Uncharacterized protein</fullName>
    </submittedName>
</protein>
<name>A0A4U5QC75_POPAL</name>
<gene>
    <name evidence="1" type="ORF">D5086_0000106540</name>
</gene>
<accession>A0A4U5QC75</accession>
<reference evidence="1" key="1">
    <citation type="submission" date="2018-10" db="EMBL/GenBank/DDBJ databases">
        <title>Population genomic analysis revealed the cold adaptation of white poplar.</title>
        <authorList>
            <person name="Liu Y.-J."/>
        </authorList>
    </citation>
    <scope>NUCLEOTIDE SEQUENCE [LARGE SCALE GENOMIC DNA]</scope>
    <source>
        <strain evidence="1">PAL-ZL1</strain>
    </source>
</reference>
<sequence length="104" mass="11069">MIWASVGGVGGIKRAESELFGLFFDVLEMVVVVSSGFGEGSGAFEEEEVVGFLVFEAVVVVGVVEEEEEVVVLVLVGEEVGLNKAWSDFIARESTEANGLINNL</sequence>
<proteinExistence type="predicted"/>
<comment type="caution">
    <text evidence="1">The sequence shown here is derived from an EMBL/GenBank/DDBJ whole genome shotgun (WGS) entry which is preliminary data.</text>
</comment>
<evidence type="ECO:0000313" key="1">
    <source>
        <dbReference type="EMBL" id="TKS08004.1"/>
    </source>
</evidence>
<organism evidence="1">
    <name type="scientific">Populus alba</name>
    <name type="common">White poplar</name>
    <dbReference type="NCBI Taxonomy" id="43335"/>
    <lineage>
        <taxon>Eukaryota</taxon>
        <taxon>Viridiplantae</taxon>
        <taxon>Streptophyta</taxon>
        <taxon>Embryophyta</taxon>
        <taxon>Tracheophyta</taxon>
        <taxon>Spermatophyta</taxon>
        <taxon>Magnoliopsida</taxon>
        <taxon>eudicotyledons</taxon>
        <taxon>Gunneridae</taxon>
        <taxon>Pentapetalae</taxon>
        <taxon>rosids</taxon>
        <taxon>fabids</taxon>
        <taxon>Malpighiales</taxon>
        <taxon>Salicaceae</taxon>
        <taxon>Saliceae</taxon>
        <taxon>Populus</taxon>
    </lineage>
</organism>